<sequence>MVQGQDTCHGRMLSTADVSPLPTTQQDFHLLSEEAGGQGVQDGVQGAIDGEDEDDYPAGDGISTSNSERTLTRNMGIQQRASENTMKKNLLATATSLCRLLLKGTAAIMNPSSQIEARTTLQRDHKHAVRISNRVDFKAHD</sequence>
<reference evidence="2 3" key="1">
    <citation type="submission" date="2019-03" db="EMBL/GenBank/DDBJ databases">
        <title>First draft genome of Liparis tanakae, snailfish: a comprehensive survey of snailfish specific genes.</title>
        <authorList>
            <person name="Kim W."/>
            <person name="Song I."/>
            <person name="Jeong J.-H."/>
            <person name="Kim D."/>
            <person name="Kim S."/>
            <person name="Ryu S."/>
            <person name="Song J.Y."/>
            <person name="Lee S.K."/>
        </authorList>
    </citation>
    <scope>NUCLEOTIDE SEQUENCE [LARGE SCALE GENOMIC DNA]</scope>
    <source>
        <tissue evidence="2">Muscle</tissue>
    </source>
</reference>
<accession>A0A4Z2GPN5</accession>
<protein>
    <submittedName>
        <fullName evidence="2">Uncharacterized protein</fullName>
    </submittedName>
</protein>
<dbReference type="AlphaFoldDB" id="A0A4Z2GPN5"/>
<name>A0A4Z2GPN5_9TELE</name>
<keyword evidence="3" id="KW-1185">Reference proteome</keyword>
<evidence type="ECO:0000313" key="2">
    <source>
        <dbReference type="EMBL" id="TNN54723.1"/>
    </source>
</evidence>
<feature type="compositionally biased region" description="Polar residues" evidence="1">
    <location>
        <begin position="62"/>
        <end position="72"/>
    </location>
</feature>
<evidence type="ECO:0000256" key="1">
    <source>
        <dbReference type="SAM" id="MobiDB-lite"/>
    </source>
</evidence>
<comment type="caution">
    <text evidence="2">The sequence shown here is derived from an EMBL/GenBank/DDBJ whole genome shotgun (WGS) entry which is preliminary data.</text>
</comment>
<feature type="region of interest" description="Disordered" evidence="1">
    <location>
        <begin position="1"/>
        <end position="21"/>
    </location>
</feature>
<evidence type="ECO:0000313" key="3">
    <source>
        <dbReference type="Proteomes" id="UP000314294"/>
    </source>
</evidence>
<dbReference type="Proteomes" id="UP000314294">
    <property type="component" value="Unassembled WGS sequence"/>
</dbReference>
<dbReference type="EMBL" id="SRLO01000476">
    <property type="protein sequence ID" value="TNN54723.1"/>
    <property type="molecule type" value="Genomic_DNA"/>
</dbReference>
<proteinExistence type="predicted"/>
<feature type="region of interest" description="Disordered" evidence="1">
    <location>
        <begin position="33"/>
        <end position="72"/>
    </location>
</feature>
<organism evidence="2 3">
    <name type="scientific">Liparis tanakae</name>
    <name type="common">Tanaka's snailfish</name>
    <dbReference type="NCBI Taxonomy" id="230148"/>
    <lineage>
        <taxon>Eukaryota</taxon>
        <taxon>Metazoa</taxon>
        <taxon>Chordata</taxon>
        <taxon>Craniata</taxon>
        <taxon>Vertebrata</taxon>
        <taxon>Euteleostomi</taxon>
        <taxon>Actinopterygii</taxon>
        <taxon>Neopterygii</taxon>
        <taxon>Teleostei</taxon>
        <taxon>Neoteleostei</taxon>
        <taxon>Acanthomorphata</taxon>
        <taxon>Eupercaria</taxon>
        <taxon>Perciformes</taxon>
        <taxon>Cottioidei</taxon>
        <taxon>Cottales</taxon>
        <taxon>Liparidae</taxon>
        <taxon>Liparis</taxon>
    </lineage>
</organism>
<gene>
    <name evidence="2" type="ORF">EYF80_035066</name>
</gene>